<evidence type="ECO:0000256" key="1">
    <source>
        <dbReference type="SAM" id="MobiDB-lite"/>
    </source>
</evidence>
<dbReference type="OrthoDB" id="538336at2759"/>
<dbReference type="GO" id="GO:0071949">
    <property type="term" value="F:FAD binding"/>
    <property type="evidence" value="ECO:0007669"/>
    <property type="project" value="InterPro"/>
</dbReference>
<feature type="domain" description="Acyl-coenzyme A oxidase N-terminal" evidence="2">
    <location>
        <begin position="34"/>
        <end position="123"/>
    </location>
</feature>
<dbReference type="PANTHER" id="PTHR10909:SF250">
    <property type="entry name" value="PEROXISOMAL ACYL-COENZYME A OXIDASE 1"/>
    <property type="match status" value="1"/>
</dbReference>
<proteinExistence type="predicted"/>
<dbReference type="GO" id="GO:0055088">
    <property type="term" value="P:lipid homeostasis"/>
    <property type="evidence" value="ECO:0007669"/>
    <property type="project" value="TreeGrafter"/>
</dbReference>
<protein>
    <recommendedName>
        <fullName evidence="2">Acyl-coenzyme A oxidase N-terminal domain-containing protein</fullName>
    </recommendedName>
</protein>
<evidence type="ECO:0000313" key="4">
    <source>
        <dbReference type="Proteomes" id="UP000248349"/>
    </source>
</evidence>
<dbReference type="GO" id="GO:0005504">
    <property type="term" value="F:fatty acid binding"/>
    <property type="evidence" value="ECO:0007669"/>
    <property type="project" value="TreeGrafter"/>
</dbReference>
<gene>
    <name evidence="3" type="ORF">BP01DRAFT_75449</name>
</gene>
<keyword evidence="4" id="KW-1185">Reference proteome</keyword>
<dbReference type="GO" id="GO:0005777">
    <property type="term" value="C:peroxisome"/>
    <property type="evidence" value="ECO:0007669"/>
    <property type="project" value="InterPro"/>
</dbReference>
<feature type="region of interest" description="Disordered" evidence="1">
    <location>
        <begin position="1"/>
        <end position="26"/>
    </location>
</feature>
<dbReference type="STRING" id="1450539.A0A319ACD8"/>
<dbReference type="InterPro" id="IPR037069">
    <property type="entry name" value="AcylCoA_DH/ox_N_sf"/>
</dbReference>
<dbReference type="RefSeq" id="XP_025435300.1">
    <property type="nucleotide sequence ID" value="XM_025580078.1"/>
</dbReference>
<dbReference type="Proteomes" id="UP000248349">
    <property type="component" value="Unassembled WGS sequence"/>
</dbReference>
<dbReference type="AlphaFoldDB" id="A0A319ACD8"/>
<evidence type="ECO:0000313" key="3">
    <source>
        <dbReference type="EMBL" id="PYH49318.1"/>
    </source>
</evidence>
<dbReference type="InterPro" id="IPR012258">
    <property type="entry name" value="Acyl-CoA_oxidase"/>
</dbReference>
<dbReference type="InterPro" id="IPR029320">
    <property type="entry name" value="Acyl-CoA_ox_N"/>
</dbReference>
<name>A0A319ACD8_9EURO</name>
<dbReference type="PANTHER" id="PTHR10909">
    <property type="entry name" value="ELECTRON TRANSPORT OXIDOREDUCTASE"/>
    <property type="match status" value="1"/>
</dbReference>
<reference evidence="3 4" key="1">
    <citation type="submission" date="2016-12" db="EMBL/GenBank/DDBJ databases">
        <title>The genomes of Aspergillus section Nigri reveals drivers in fungal speciation.</title>
        <authorList>
            <consortium name="DOE Joint Genome Institute"/>
            <person name="Vesth T.C."/>
            <person name="Nybo J."/>
            <person name="Theobald S."/>
            <person name="Brandl J."/>
            <person name="Frisvad J.C."/>
            <person name="Nielsen K.F."/>
            <person name="Lyhne E.K."/>
            <person name="Kogle M.E."/>
            <person name="Kuo A."/>
            <person name="Riley R."/>
            <person name="Clum A."/>
            <person name="Nolan M."/>
            <person name="Lipzen A."/>
            <person name="Salamov A."/>
            <person name="Henrissat B."/>
            <person name="Wiebenga A."/>
            <person name="De Vries R.P."/>
            <person name="Grigoriev I.V."/>
            <person name="Mortensen U.H."/>
            <person name="Andersen M.R."/>
            <person name="Baker S.E."/>
        </authorList>
    </citation>
    <scope>NUCLEOTIDE SEQUENCE [LARGE SCALE GENOMIC DNA]</scope>
    <source>
        <strain evidence="3 4">JOP 1030-1</strain>
    </source>
</reference>
<dbReference type="EMBL" id="KZ821219">
    <property type="protein sequence ID" value="PYH49318.1"/>
    <property type="molecule type" value="Genomic_DNA"/>
</dbReference>
<dbReference type="GO" id="GO:0003997">
    <property type="term" value="F:acyl-CoA oxidase activity"/>
    <property type="evidence" value="ECO:0007669"/>
    <property type="project" value="InterPro"/>
</dbReference>
<dbReference type="GO" id="GO:0033540">
    <property type="term" value="P:fatty acid beta-oxidation using acyl-CoA oxidase"/>
    <property type="evidence" value="ECO:0007669"/>
    <property type="project" value="TreeGrafter"/>
</dbReference>
<dbReference type="Pfam" id="PF14749">
    <property type="entry name" value="Acyl-CoA_ox_N"/>
    <property type="match status" value="1"/>
</dbReference>
<evidence type="ECO:0000259" key="2">
    <source>
        <dbReference type="Pfam" id="PF14749"/>
    </source>
</evidence>
<dbReference type="GeneID" id="37081307"/>
<organism evidence="3 4">
    <name type="scientific">Aspergillus saccharolyticus JOP 1030-1</name>
    <dbReference type="NCBI Taxonomy" id="1450539"/>
    <lineage>
        <taxon>Eukaryota</taxon>
        <taxon>Fungi</taxon>
        <taxon>Dikarya</taxon>
        <taxon>Ascomycota</taxon>
        <taxon>Pezizomycotina</taxon>
        <taxon>Eurotiomycetes</taxon>
        <taxon>Eurotiomycetidae</taxon>
        <taxon>Eurotiales</taxon>
        <taxon>Aspergillaceae</taxon>
        <taxon>Aspergillus</taxon>
        <taxon>Aspergillus subgen. Circumdati</taxon>
    </lineage>
</organism>
<sequence length="124" mass="13992">MPSPPPDWVQALKPADPQGSSLLQEERAQSNVAVDKLGELLHTKQALERQDKILSILKSEKVFDKSDNHTLGRTERIQRSLAKAKRLHQLAEQHRWSDAELLTANDLMSEPTPYGLHATMFLVC</sequence>
<accession>A0A319ACD8</accession>
<dbReference type="Gene3D" id="1.10.540.10">
    <property type="entry name" value="Acyl-CoA dehydrogenase/oxidase, N-terminal domain"/>
    <property type="match status" value="1"/>
</dbReference>